<keyword evidence="4" id="KW-1185">Reference proteome</keyword>
<dbReference type="OrthoDB" id="446809at2759"/>
<dbReference type="InterPro" id="IPR055080">
    <property type="entry name" value="Gal80p-like_C"/>
</dbReference>
<dbReference type="GO" id="GO:0000166">
    <property type="term" value="F:nucleotide binding"/>
    <property type="evidence" value="ECO:0007669"/>
    <property type="project" value="InterPro"/>
</dbReference>
<organism evidence="3 4">
    <name type="scientific">Hapsidospora chrysogenum (strain ATCC 11550 / CBS 779.69 / DSM 880 / IAM 14645 / JCM 23072 / IMI 49137)</name>
    <name type="common">Acremonium chrysogenum</name>
    <dbReference type="NCBI Taxonomy" id="857340"/>
    <lineage>
        <taxon>Eukaryota</taxon>
        <taxon>Fungi</taxon>
        <taxon>Dikarya</taxon>
        <taxon>Ascomycota</taxon>
        <taxon>Pezizomycotina</taxon>
        <taxon>Sordariomycetes</taxon>
        <taxon>Hypocreomycetidae</taxon>
        <taxon>Hypocreales</taxon>
        <taxon>Bionectriaceae</taxon>
        <taxon>Hapsidospora</taxon>
    </lineage>
</organism>
<dbReference type="AlphaFoldDB" id="A0A086TDI6"/>
<comment type="caution">
    <text evidence="3">The sequence shown here is derived from an EMBL/GenBank/DDBJ whole genome shotgun (WGS) entry which is preliminary data.</text>
</comment>
<dbReference type="Gene3D" id="3.30.360.10">
    <property type="entry name" value="Dihydrodipicolinate Reductase, domain 2"/>
    <property type="match status" value="1"/>
</dbReference>
<name>A0A086TDI6_HAPC1</name>
<feature type="domain" description="Gal80p-like C-terminal" evidence="2">
    <location>
        <begin position="141"/>
        <end position="295"/>
    </location>
</feature>
<gene>
    <name evidence="3" type="ORF">ACRE_018000</name>
</gene>
<evidence type="ECO:0000259" key="2">
    <source>
        <dbReference type="Pfam" id="PF22685"/>
    </source>
</evidence>
<dbReference type="Proteomes" id="UP000029964">
    <property type="component" value="Unassembled WGS sequence"/>
</dbReference>
<proteinExistence type="predicted"/>
<dbReference type="InterPro" id="IPR051317">
    <property type="entry name" value="Gfo/Idh/MocA_oxidoreduct"/>
</dbReference>
<reference evidence="4" key="1">
    <citation type="journal article" date="2014" name="Genome Announc.">
        <title>Genome sequence and annotation of Acremonium chrysogenum, producer of the beta-lactam antibiotic cephalosporin C.</title>
        <authorList>
            <person name="Terfehr D."/>
            <person name="Dahlmann T.A."/>
            <person name="Specht T."/>
            <person name="Zadra I."/>
            <person name="Kuernsteiner H."/>
            <person name="Kueck U."/>
        </authorList>
    </citation>
    <scope>NUCLEOTIDE SEQUENCE [LARGE SCALE GENOMIC DNA]</scope>
    <source>
        <strain evidence="4">ATCC 11550 / CBS 779.69 / DSM 880 / IAM 14645 / JCM 23072 / IMI 49137</strain>
    </source>
</reference>
<evidence type="ECO:0000313" key="4">
    <source>
        <dbReference type="Proteomes" id="UP000029964"/>
    </source>
</evidence>
<dbReference type="SUPFAM" id="SSF55347">
    <property type="entry name" value="Glyceraldehyde-3-phosphate dehydrogenase-like, C-terminal domain"/>
    <property type="match status" value="1"/>
</dbReference>
<feature type="domain" description="Gfo/Idh/MocA-like oxidoreductase N-terminal" evidence="1">
    <location>
        <begin position="4"/>
        <end position="130"/>
    </location>
</feature>
<protein>
    <submittedName>
        <fullName evidence="3">Galactose/lactose metabolism regulatory protein-like protein</fullName>
    </submittedName>
</protein>
<dbReference type="Gene3D" id="3.40.50.720">
    <property type="entry name" value="NAD(P)-binding Rossmann-like Domain"/>
    <property type="match status" value="1"/>
</dbReference>
<dbReference type="PANTHER" id="PTHR43708">
    <property type="entry name" value="CONSERVED EXPRESSED OXIDOREDUCTASE (EUROFUNG)"/>
    <property type="match status" value="1"/>
</dbReference>
<dbReference type="Pfam" id="PF01408">
    <property type="entry name" value="GFO_IDH_MocA"/>
    <property type="match status" value="1"/>
</dbReference>
<dbReference type="InterPro" id="IPR036291">
    <property type="entry name" value="NAD(P)-bd_dom_sf"/>
</dbReference>
<dbReference type="HOGENOM" id="CLU_023194_25_2_1"/>
<dbReference type="STRING" id="857340.A0A086TDI6"/>
<accession>A0A086TDI6</accession>
<dbReference type="SUPFAM" id="SSF51735">
    <property type="entry name" value="NAD(P)-binding Rossmann-fold domains"/>
    <property type="match status" value="1"/>
</dbReference>
<sequence>MAPIRTAIIGLSSSAKTAWASAAHLPYLLSTRGREKYTIVALCNSSVDAAKQAITTYNLPAETKAYGDPQSLADDPDIDLVVCCTRVDVHHPTILPSVKAGKHVFVEWPLAQDVKHATELADASKASGSKTILGLQGRLSPPVVRVREILEQGRIGKVLSSELLAAGGTIDREILPPGLAYFADRAVGGNIYTIGFGHLFDQVQYILGDLVDPAARFQLQRPEVRIRNPETKEIVETKSSNVPDLILLTSGLPQSDIVQKNASFLYRFRRGQPFPGEPALVWKFNGEKGELRITSPDTALNARPSSDHVKIDVHDFETDTVERVEWGWEGWQDELPVMARGIGHVYDVFAAGKGGFATFDDALKRHKQLEGLLSSWST</sequence>
<dbReference type="PANTHER" id="PTHR43708:SF1">
    <property type="entry name" value="GALACTOSE_LACTOSE METABOLISM REGULATORY PROTEIN GAL80"/>
    <property type="match status" value="1"/>
</dbReference>
<evidence type="ECO:0000313" key="3">
    <source>
        <dbReference type="EMBL" id="KFH47418.1"/>
    </source>
</evidence>
<dbReference type="Pfam" id="PF22685">
    <property type="entry name" value="Gal80p_C-like"/>
    <property type="match status" value="1"/>
</dbReference>
<evidence type="ECO:0000259" key="1">
    <source>
        <dbReference type="Pfam" id="PF01408"/>
    </source>
</evidence>
<dbReference type="EMBL" id="JPKY01000010">
    <property type="protein sequence ID" value="KFH47418.1"/>
    <property type="molecule type" value="Genomic_DNA"/>
</dbReference>
<dbReference type="InterPro" id="IPR000683">
    <property type="entry name" value="Gfo/Idh/MocA-like_OxRdtase_N"/>
</dbReference>